<dbReference type="Gene3D" id="1.20.120.450">
    <property type="entry name" value="dinb family like domain"/>
    <property type="match status" value="1"/>
</dbReference>
<dbReference type="InterPro" id="IPR024775">
    <property type="entry name" value="DinB-like"/>
</dbReference>
<dbReference type="EMBL" id="VCHX02000183">
    <property type="protein sequence ID" value="TPQ17788.1"/>
    <property type="molecule type" value="Genomic_DNA"/>
</dbReference>
<organism evidence="2 3">
    <name type="scientific">Streptomyces sporangiiformans</name>
    <dbReference type="NCBI Taxonomy" id="2315329"/>
    <lineage>
        <taxon>Bacteria</taxon>
        <taxon>Bacillati</taxon>
        <taxon>Actinomycetota</taxon>
        <taxon>Actinomycetes</taxon>
        <taxon>Kitasatosporales</taxon>
        <taxon>Streptomycetaceae</taxon>
        <taxon>Streptomyces</taxon>
    </lineage>
</organism>
<dbReference type="Gene3D" id="2.160.20.80">
    <property type="entry name" value="E3 ubiquitin-protein ligase SopA"/>
    <property type="match status" value="1"/>
</dbReference>
<dbReference type="OrthoDB" id="3542438at2"/>
<evidence type="ECO:0000313" key="2">
    <source>
        <dbReference type="EMBL" id="TPQ17788.1"/>
    </source>
</evidence>
<dbReference type="InterPro" id="IPR034660">
    <property type="entry name" value="DinB/YfiT-like"/>
</dbReference>
<gene>
    <name evidence="2" type="ORF">FGD71_034560</name>
</gene>
<dbReference type="Proteomes" id="UP000317378">
    <property type="component" value="Unassembled WGS sequence"/>
</dbReference>
<dbReference type="Pfam" id="PF12867">
    <property type="entry name" value="DinB_2"/>
    <property type="match status" value="1"/>
</dbReference>
<proteinExistence type="predicted"/>
<dbReference type="SUPFAM" id="SSF109854">
    <property type="entry name" value="DinB/YfiT-like putative metalloenzymes"/>
    <property type="match status" value="1"/>
</dbReference>
<dbReference type="SUPFAM" id="SSF141571">
    <property type="entry name" value="Pentapeptide repeat-like"/>
    <property type="match status" value="1"/>
</dbReference>
<sequence>MSDSDFTGLRGKEFECADMAGARFTTVSLNGATFRACALNQVVMRGVEMVDTTIDGEIQGLVINGVDVAPLVEAELDRRHPDRPKFRPTTPEGFQEAWDLNERLWESTVTRASRLPPEMLHESVDGEWSFIQTLRHLAFATESWVGRCVLRDSSPWHPLSLPWDQMGPRPGVPHDRDARPSLDEALDLRLEAMGMMRRVVDGLTDKQLDSWTEPLVGPGWPDEGETFLVRECLLIVLNEEWWHRMYAERDLAVLEYSPPPRSAAERGC</sequence>
<protein>
    <submittedName>
        <fullName evidence="2">DinB family protein</fullName>
    </submittedName>
</protein>
<comment type="caution">
    <text evidence="2">The sequence shown here is derived from an EMBL/GenBank/DDBJ whole genome shotgun (WGS) entry which is preliminary data.</text>
</comment>
<evidence type="ECO:0000313" key="3">
    <source>
        <dbReference type="Proteomes" id="UP000317378"/>
    </source>
</evidence>
<dbReference type="RefSeq" id="WP_119104525.1">
    <property type="nucleotide sequence ID" value="NZ_QXMJ01000183.1"/>
</dbReference>
<keyword evidence="3" id="KW-1185">Reference proteome</keyword>
<dbReference type="AlphaFoldDB" id="A0A505DAY4"/>
<accession>A0A505DAY4</accession>
<name>A0A505DAY4_9ACTN</name>
<reference evidence="2 3" key="1">
    <citation type="submission" date="2019-06" db="EMBL/GenBank/DDBJ databases">
        <title>Streptomyces sporangiiformans sp. nov., a novel actinomycete isolated from soil in Mount Song.</title>
        <authorList>
            <person name="Han L."/>
        </authorList>
    </citation>
    <scope>NUCLEOTIDE SEQUENCE [LARGE SCALE GENOMIC DNA]</scope>
    <source>
        <strain evidence="2 3">NEAU-SSA 1</strain>
    </source>
</reference>
<feature type="domain" description="DinB-like" evidence="1">
    <location>
        <begin position="102"/>
        <end position="244"/>
    </location>
</feature>
<evidence type="ECO:0000259" key="1">
    <source>
        <dbReference type="Pfam" id="PF12867"/>
    </source>
</evidence>